<dbReference type="KEGG" id="cpm:G5S_0688"/>
<gene>
    <name evidence="4" type="ordered locus">G5S_0688</name>
</gene>
<keyword evidence="2" id="KW-1133">Transmembrane helix</keyword>
<feature type="signal peptide" evidence="3">
    <location>
        <begin position="1"/>
        <end position="26"/>
    </location>
</feature>
<evidence type="ECO:0000256" key="2">
    <source>
        <dbReference type="SAM" id="Phobius"/>
    </source>
</evidence>
<evidence type="ECO:0000313" key="5">
    <source>
        <dbReference type="Proteomes" id="UP000008305"/>
    </source>
</evidence>
<dbReference type="AlphaFoldDB" id="A0AA34RDC7"/>
<feature type="transmembrane region" description="Helical" evidence="2">
    <location>
        <begin position="309"/>
        <end position="332"/>
    </location>
</feature>
<feature type="region of interest" description="Disordered" evidence="1">
    <location>
        <begin position="219"/>
        <end position="263"/>
    </location>
</feature>
<accession>A0AA34RDC7</accession>
<feature type="region of interest" description="Disordered" evidence="1">
    <location>
        <begin position="336"/>
        <end position="355"/>
    </location>
</feature>
<dbReference type="Proteomes" id="UP000008305">
    <property type="component" value="Chromosome"/>
</dbReference>
<keyword evidence="2" id="KW-0812">Transmembrane</keyword>
<proteinExistence type="predicted"/>
<dbReference type="RefSeq" id="WP_013712719.1">
    <property type="nucleotide sequence ID" value="NC_015408.1"/>
</dbReference>
<dbReference type="EMBL" id="CP002608">
    <property type="protein sequence ID" value="AEB41641.1"/>
    <property type="molecule type" value="Genomic_DNA"/>
</dbReference>
<keyword evidence="3" id="KW-0732">Signal</keyword>
<evidence type="ECO:0000256" key="3">
    <source>
        <dbReference type="SAM" id="SignalP"/>
    </source>
</evidence>
<keyword evidence="2" id="KW-0472">Membrane</keyword>
<feature type="chain" id="PRO_5041457357" description="Transmembrane protein" evidence="3">
    <location>
        <begin position="27"/>
        <end position="355"/>
    </location>
</feature>
<organism evidence="4 5">
    <name type="scientific">Chlamydia pecorum (strain ATCC VR-628 / DSM 29919 / E58)</name>
    <name type="common">Chlamydophila pecorum</name>
    <dbReference type="NCBI Taxonomy" id="331635"/>
    <lineage>
        <taxon>Bacteria</taxon>
        <taxon>Pseudomonadati</taxon>
        <taxon>Chlamydiota</taxon>
        <taxon>Chlamydiia</taxon>
        <taxon>Chlamydiales</taxon>
        <taxon>Chlamydiaceae</taxon>
        <taxon>Chlamydia/Chlamydophila group</taxon>
        <taxon>Chlamydia</taxon>
    </lineage>
</organism>
<sequence>MMTSKRTSQLALLSVFLIFSHDVGYASSGVAVTSSMTYVRPSAESKAEKEPQARKRQPRKFVQGEDAKSLRQKKGLFSFFQGRSDKSVETLSRKTVKSRQALVRAKSPQTGDSVTQVEPQIQFRPQILSNSESAQEKEEEASLQELVSNVSLPVFLLPNLSAMEQSQKALLLQELIKDQKAAKRKSARQTLEAREGVKLARDGRVTSTLRYDIEKAAATREKRKASIHPRVRSEKSSYARRERKSGVSKSEIPQKEEKSAEASRVEDFYGNVLAKENTNIGSYLDAKQSRCDSSETDWPCPSCVSKRRAHASISVCTMVVTVIAMIVGALIISNASDSPTSSGSGSTGSGAATNP</sequence>
<feature type="compositionally biased region" description="Basic and acidic residues" evidence="1">
    <location>
        <begin position="43"/>
        <end position="53"/>
    </location>
</feature>
<reference evidence="4 5" key="1">
    <citation type="journal article" date="2011" name="J. Bacteriol.">
        <title>Genome sequence of the obligate intracellular animal pathogen Chlamydia pecorum E58.</title>
        <authorList>
            <person name="Mojica S."/>
            <person name="Huot Creasy H."/>
            <person name="Daugherty S."/>
            <person name="Read T.D."/>
            <person name="Kim T."/>
            <person name="Kaltenboeck B."/>
            <person name="Bavoil P."/>
            <person name="Myers G.S."/>
        </authorList>
    </citation>
    <scope>NUCLEOTIDE SEQUENCE [LARGE SCALE GENOMIC DNA]</scope>
    <source>
        <strain evidence="4 5">E58</strain>
    </source>
</reference>
<feature type="compositionally biased region" description="Basic and acidic residues" evidence="1">
    <location>
        <begin position="252"/>
        <end position="263"/>
    </location>
</feature>
<evidence type="ECO:0008006" key="6">
    <source>
        <dbReference type="Google" id="ProtNLM"/>
    </source>
</evidence>
<feature type="compositionally biased region" description="Basic and acidic residues" evidence="1">
    <location>
        <begin position="231"/>
        <end position="240"/>
    </location>
</feature>
<feature type="compositionally biased region" description="Basic residues" evidence="1">
    <location>
        <begin position="221"/>
        <end position="230"/>
    </location>
</feature>
<evidence type="ECO:0000256" key="1">
    <source>
        <dbReference type="SAM" id="MobiDB-lite"/>
    </source>
</evidence>
<evidence type="ECO:0000313" key="4">
    <source>
        <dbReference type="EMBL" id="AEB41641.1"/>
    </source>
</evidence>
<name>A0AA34RDC7_CHLPE</name>
<feature type="region of interest" description="Disordered" evidence="1">
    <location>
        <begin position="41"/>
        <end position="69"/>
    </location>
</feature>
<keyword evidence="5" id="KW-1185">Reference proteome</keyword>
<protein>
    <recommendedName>
        <fullName evidence="6">Transmembrane protein</fullName>
    </recommendedName>
</protein>